<dbReference type="PANTHER" id="PTHR24096:SF149">
    <property type="entry name" value="AMP-BINDING DOMAIN-CONTAINING PROTEIN-RELATED"/>
    <property type="match status" value="1"/>
</dbReference>
<dbReference type="PROSITE" id="PS00455">
    <property type="entry name" value="AMP_BINDING"/>
    <property type="match status" value="1"/>
</dbReference>
<feature type="domain" description="AMP-binding enzyme C-terminal" evidence="6">
    <location>
        <begin position="457"/>
        <end position="533"/>
    </location>
</feature>
<dbReference type="InterPro" id="IPR000873">
    <property type="entry name" value="AMP-dep_synth/lig_dom"/>
</dbReference>
<comment type="subcellular location">
    <subcellularLocation>
        <location evidence="1">Peroxisome</location>
    </subcellularLocation>
</comment>
<name>A0ABM3LJP8_BICAN</name>
<evidence type="ECO:0000256" key="3">
    <source>
        <dbReference type="ARBA" id="ARBA00022598"/>
    </source>
</evidence>
<evidence type="ECO:0000256" key="1">
    <source>
        <dbReference type="ARBA" id="ARBA00004275"/>
    </source>
</evidence>
<dbReference type="Gene3D" id="3.40.50.12780">
    <property type="entry name" value="N-terminal domain of ligase-like"/>
    <property type="match status" value="1"/>
</dbReference>
<dbReference type="Pfam" id="PF00501">
    <property type="entry name" value="AMP-binding"/>
    <property type="match status" value="1"/>
</dbReference>
<dbReference type="GeneID" id="112053129"/>
<evidence type="ECO:0000313" key="8">
    <source>
        <dbReference type="RefSeq" id="XP_052739286.1"/>
    </source>
</evidence>
<protein>
    <submittedName>
        <fullName evidence="8">Luciferin 4-monooxygenase-like</fullName>
    </submittedName>
</protein>
<evidence type="ECO:0000256" key="2">
    <source>
        <dbReference type="ARBA" id="ARBA00006432"/>
    </source>
</evidence>
<dbReference type="InterPro" id="IPR045851">
    <property type="entry name" value="AMP-bd_C_sf"/>
</dbReference>
<dbReference type="InterPro" id="IPR020845">
    <property type="entry name" value="AMP-binding_CS"/>
</dbReference>
<reference evidence="8" key="1">
    <citation type="submission" date="2025-08" db="UniProtKB">
        <authorList>
            <consortium name="RefSeq"/>
        </authorList>
    </citation>
    <scope>IDENTIFICATION</scope>
</reference>
<dbReference type="RefSeq" id="XP_052739286.1">
    <property type="nucleotide sequence ID" value="XM_052883326.1"/>
</dbReference>
<dbReference type="Gene3D" id="3.30.300.30">
    <property type="match status" value="1"/>
</dbReference>
<keyword evidence="3" id="KW-0436">Ligase</keyword>
<evidence type="ECO:0000259" key="6">
    <source>
        <dbReference type="Pfam" id="PF13193"/>
    </source>
</evidence>
<evidence type="ECO:0000313" key="7">
    <source>
        <dbReference type="Proteomes" id="UP001652582"/>
    </source>
</evidence>
<feature type="domain" description="AMP-dependent synthetase/ligase" evidence="5">
    <location>
        <begin position="49"/>
        <end position="406"/>
    </location>
</feature>
<keyword evidence="4" id="KW-0576">Peroxisome</keyword>
<dbReference type="InterPro" id="IPR025110">
    <property type="entry name" value="AMP-bd_C"/>
</dbReference>
<dbReference type="Proteomes" id="UP001652582">
    <property type="component" value="Chromosome 8"/>
</dbReference>
<comment type="similarity">
    <text evidence="2">Belongs to the ATP-dependent AMP-binding enzyme family.</text>
</comment>
<keyword evidence="7" id="KW-1185">Reference proteome</keyword>
<dbReference type="PANTHER" id="PTHR24096">
    <property type="entry name" value="LONG-CHAIN-FATTY-ACID--COA LIGASE"/>
    <property type="match status" value="1"/>
</dbReference>
<evidence type="ECO:0000256" key="4">
    <source>
        <dbReference type="ARBA" id="ARBA00023140"/>
    </source>
</evidence>
<sequence>MRHPSSNAVYSYIEELSYNVVAKTGKPSDRYHVGKILLQSLKDAPSNKILQIDGTTGEEDTFKSALERSTRCATAFRNLGLQYQDVILIMAPNHINLVIPMYAALFLGIKVAGVDMTLGVNELQHTFKCCVPKIVFCQNSKIETVQEALNLQNISAHIITFNENNDILSLSKFLDQYGGQEAPENFLPAEFNPVETYAFLVTTSGSTGLPKTAALSHKNVIMSFPLLMTIRTEFPTPVKLGLVVSPIQWLSSTFSFIMGPILRYTRLQTSSLPTPEHVHSLINKYRPDFANMSPTFLISLLKTGEQEKCDFSCLQYMLVGGSVVTADLLEEMQKINPKLKIGVVYGLTETTGAVFDSAYSPIKSVGRPMPFLQYKLVDPTTNEEINEANVPGELLLKGPTIFKGYYNNPEMTAAAFNEDGWLKSGDILYRDEYYNYYFYDRIKMILKYKSHQVSPVEIESVIIKHPGVLDVAVTGIPDAECGDLPVALVILRDGHKVTAQEIKALVKESLTDSKQLRGGVIFVEELPTTSTSKLDRIKLKELAKILKREQ</sequence>
<dbReference type="Pfam" id="PF13193">
    <property type="entry name" value="AMP-binding_C"/>
    <property type="match status" value="1"/>
</dbReference>
<dbReference type="SUPFAM" id="SSF56801">
    <property type="entry name" value="Acetyl-CoA synthetase-like"/>
    <property type="match status" value="1"/>
</dbReference>
<organism evidence="7 8">
    <name type="scientific">Bicyclus anynana</name>
    <name type="common">Squinting bush brown butterfly</name>
    <dbReference type="NCBI Taxonomy" id="110368"/>
    <lineage>
        <taxon>Eukaryota</taxon>
        <taxon>Metazoa</taxon>
        <taxon>Ecdysozoa</taxon>
        <taxon>Arthropoda</taxon>
        <taxon>Hexapoda</taxon>
        <taxon>Insecta</taxon>
        <taxon>Pterygota</taxon>
        <taxon>Neoptera</taxon>
        <taxon>Endopterygota</taxon>
        <taxon>Lepidoptera</taxon>
        <taxon>Glossata</taxon>
        <taxon>Ditrysia</taxon>
        <taxon>Papilionoidea</taxon>
        <taxon>Nymphalidae</taxon>
        <taxon>Satyrinae</taxon>
        <taxon>Satyrini</taxon>
        <taxon>Mycalesina</taxon>
        <taxon>Bicyclus</taxon>
    </lineage>
</organism>
<dbReference type="InterPro" id="IPR042099">
    <property type="entry name" value="ANL_N_sf"/>
</dbReference>
<accession>A0ABM3LJP8</accession>
<gene>
    <name evidence="8" type="primary">LOC112053129</name>
</gene>
<proteinExistence type="inferred from homology"/>
<evidence type="ECO:0000259" key="5">
    <source>
        <dbReference type="Pfam" id="PF00501"/>
    </source>
</evidence>